<dbReference type="NCBIfam" id="NF002469">
    <property type="entry name" value="PRK01712.1"/>
    <property type="match status" value="1"/>
</dbReference>
<evidence type="ECO:0000313" key="6">
    <source>
        <dbReference type="EMBL" id="VEF08334.1"/>
    </source>
</evidence>
<dbReference type="GO" id="GO:0006402">
    <property type="term" value="P:mRNA catabolic process"/>
    <property type="evidence" value="ECO:0007669"/>
    <property type="project" value="InterPro"/>
</dbReference>
<sequence>MLILTRRSGETIRIGNDVSVTVLGITGQQARIGISAPESVAVHREEIHQRIQAGIPKDQQPMHIDDRVRMVNAEPAFLTVVFKLPSLSEAKALLEHLPFREKALGTEAEVFGYSAGNLMESTPCEQ</sequence>
<dbReference type="GO" id="GO:0048027">
    <property type="term" value="F:mRNA 5'-UTR binding"/>
    <property type="evidence" value="ECO:0007669"/>
    <property type="project" value="UniProtKB-UniRule"/>
</dbReference>
<dbReference type="AlphaFoldDB" id="A0A448DNI2"/>
<keyword evidence="1 5" id="KW-0963">Cytoplasm</keyword>
<name>A0A448DNI2_PSEFL</name>
<comment type="subunit">
    <text evidence="5">Homodimer; the beta-strands of each monomer intercalate to form a hydrophobic core, while the alpha-helices form wings that extend away from the core.</text>
</comment>
<dbReference type="Pfam" id="PF02599">
    <property type="entry name" value="CsrA"/>
    <property type="match status" value="1"/>
</dbReference>
<dbReference type="NCBIfam" id="TIGR00202">
    <property type="entry name" value="csrA"/>
    <property type="match status" value="1"/>
</dbReference>
<accession>A0A448DNI2</accession>
<dbReference type="PANTHER" id="PTHR34984:SF1">
    <property type="entry name" value="CARBON STORAGE REGULATOR"/>
    <property type="match status" value="1"/>
</dbReference>
<dbReference type="PANTHER" id="PTHR34984">
    <property type="entry name" value="CARBON STORAGE REGULATOR"/>
    <property type="match status" value="1"/>
</dbReference>
<keyword evidence="4 5" id="KW-0010">Activator</keyword>
<dbReference type="Gene3D" id="2.60.40.4380">
    <property type="entry name" value="Translational regulator CsrA"/>
    <property type="match status" value="1"/>
</dbReference>
<evidence type="ECO:0000313" key="7">
    <source>
        <dbReference type="Proteomes" id="UP000281909"/>
    </source>
</evidence>
<dbReference type="Proteomes" id="UP000281909">
    <property type="component" value="Chromosome"/>
</dbReference>
<dbReference type="GO" id="GO:0006109">
    <property type="term" value="P:regulation of carbohydrate metabolic process"/>
    <property type="evidence" value="ECO:0007669"/>
    <property type="project" value="UniProtKB-UniRule"/>
</dbReference>
<dbReference type="OrthoDB" id="9809061at2"/>
<gene>
    <name evidence="6" type="primary">csrA_1</name>
    <name evidence="5" type="synonym">csrA</name>
    <name evidence="6" type="ORF">NCTC9428_00751</name>
</gene>
<dbReference type="GO" id="GO:0045947">
    <property type="term" value="P:negative regulation of translational initiation"/>
    <property type="evidence" value="ECO:0007669"/>
    <property type="project" value="UniProtKB-UniRule"/>
</dbReference>
<dbReference type="GO" id="GO:0005829">
    <property type="term" value="C:cytosol"/>
    <property type="evidence" value="ECO:0007669"/>
    <property type="project" value="TreeGrafter"/>
</dbReference>
<comment type="subcellular location">
    <subcellularLocation>
        <location evidence="5">Cytoplasm</location>
    </subcellularLocation>
</comment>
<evidence type="ECO:0000256" key="1">
    <source>
        <dbReference type="ARBA" id="ARBA00022490"/>
    </source>
</evidence>
<dbReference type="EMBL" id="LR134318">
    <property type="protein sequence ID" value="VEF08334.1"/>
    <property type="molecule type" value="Genomic_DNA"/>
</dbReference>
<dbReference type="SUPFAM" id="SSF117130">
    <property type="entry name" value="CsrA-like"/>
    <property type="match status" value="1"/>
</dbReference>
<keyword evidence="3 5" id="KW-0694">RNA-binding</keyword>
<evidence type="ECO:0000256" key="3">
    <source>
        <dbReference type="ARBA" id="ARBA00022884"/>
    </source>
</evidence>
<comment type="similarity">
    <text evidence="5">Belongs to the CsrA/RsmA family.</text>
</comment>
<dbReference type="InterPro" id="IPR036107">
    <property type="entry name" value="CsrA_sf"/>
</dbReference>
<keyword evidence="5" id="KW-0678">Repressor</keyword>
<protein>
    <recommendedName>
        <fullName evidence="5">Translational regulator CsrA</fullName>
    </recommendedName>
    <alternativeName>
        <fullName evidence="5">Carbon storage regulator</fullName>
    </alternativeName>
</protein>
<proteinExistence type="inferred from homology"/>
<reference evidence="6 7" key="1">
    <citation type="submission" date="2018-12" db="EMBL/GenBank/DDBJ databases">
        <authorList>
            <consortium name="Pathogen Informatics"/>
        </authorList>
    </citation>
    <scope>NUCLEOTIDE SEQUENCE [LARGE SCALE GENOMIC DNA]</scope>
    <source>
        <strain evidence="6 7">NCTC9428</strain>
    </source>
</reference>
<dbReference type="InterPro" id="IPR003751">
    <property type="entry name" value="CsrA"/>
</dbReference>
<comment type="function">
    <text evidence="5">A key translational regulator that binds mRNA to regulate translation initiation and/or mRNA stability. Mediates global changes in gene expression, shifting from rapid growth to stress survival by linking envelope stress, the stringent response and the catabolite repression systems. Usually binds in the 5'-UTR; binding at or near the Shine-Dalgarno sequence prevents ribosome-binding, repressing translation, binding elsewhere in the 5'-UTR can activate translation and/or stabilize the mRNA. Its function is antagonized by small RNA(s).</text>
</comment>
<evidence type="ECO:0000256" key="4">
    <source>
        <dbReference type="ARBA" id="ARBA00023159"/>
    </source>
</evidence>
<dbReference type="GO" id="GO:0045948">
    <property type="term" value="P:positive regulation of translational initiation"/>
    <property type="evidence" value="ECO:0007669"/>
    <property type="project" value="UniProtKB-UniRule"/>
</dbReference>
<organism evidence="6 7">
    <name type="scientific">Pseudomonas fluorescens</name>
    <dbReference type="NCBI Taxonomy" id="294"/>
    <lineage>
        <taxon>Bacteria</taxon>
        <taxon>Pseudomonadati</taxon>
        <taxon>Pseudomonadota</taxon>
        <taxon>Gammaproteobacteria</taxon>
        <taxon>Pseudomonadales</taxon>
        <taxon>Pseudomonadaceae</taxon>
        <taxon>Pseudomonas</taxon>
    </lineage>
</organism>
<evidence type="ECO:0000256" key="5">
    <source>
        <dbReference type="HAMAP-Rule" id="MF_00167"/>
    </source>
</evidence>
<dbReference type="HAMAP" id="MF_00167">
    <property type="entry name" value="CsrA"/>
    <property type="match status" value="1"/>
</dbReference>
<evidence type="ECO:0000256" key="2">
    <source>
        <dbReference type="ARBA" id="ARBA00022845"/>
    </source>
</evidence>
<keyword evidence="2 5" id="KW-0810">Translation regulation</keyword>